<dbReference type="OrthoDB" id="5281072at2759"/>
<reference evidence="4 5" key="1">
    <citation type="journal article" date="2012" name="BMC Genomics">
        <title>Sequencing the genome of Marssonina brunnea reveals fungus-poplar co-evolution.</title>
        <authorList>
            <person name="Zhu S."/>
            <person name="Cao Y.-Z."/>
            <person name="Jiang C."/>
            <person name="Tan B.-Y."/>
            <person name="Wang Z."/>
            <person name="Feng S."/>
            <person name="Zhang L."/>
            <person name="Su X.-H."/>
            <person name="Brejova B."/>
            <person name="Vinar T."/>
            <person name="Xu M."/>
            <person name="Wang M.-X."/>
            <person name="Zhang S.-G."/>
            <person name="Huang M.-R."/>
            <person name="Wu R."/>
            <person name="Zhou Y."/>
        </authorList>
    </citation>
    <scope>NUCLEOTIDE SEQUENCE [LARGE SCALE GENOMIC DNA]</scope>
    <source>
        <strain evidence="4 5">MB_m1</strain>
    </source>
</reference>
<dbReference type="eggNOG" id="ENOG502SNND">
    <property type="taxonomic scope" value="Eukaryota"/>
</dbReference>
<comment type="similarity">
    <text evidence="1">Belongs to the scytalone dehydratase family.</text>
</comment>
<organism evidence="4 5">
    <name type="scientific">Marssonina brunnea f. sp. multigermtubi (strain MB_m1)</name>
    <name type="common">Marssonina leaf spot fungus</name>
    <dbReference type="NCBI Taxonomy" id="1072389"/>
    <lineage>
        <taxon>Eukaryota</taxon>
        <taxon>Fungi</taxon>
        <taxon>Dikarya</taxon>
        <taxon>Ascomycota</taxon>
        <taxon>Pezizomycotina</taxon>
        <taxon>Leotiomycetes</taxon>
        <taxon>Helotiales</taxon>
        <taxon>Drepanopezizaceae</taxon>
        <taxon>Drepanopeziza</taxon>
    </lineage>
</organism>
<dbReference type="HOGENOM" id="CLU_101889_1_0_1"/>
<accession>K1W9P3</accession>
<dbReference type="SMR" id="K1W9P3"/>
<dbReference type="InParanoid" id="K1W9P3"/>
<dbReference type="KEGG" id="mbe:MBM_07652"/>
<dbReference type="GO" id="GO:0016829">
    <property type="term" value="F:lyase activity"/>
    <property type="evidence" value="ECO:0007669"/>
    <property type="project" value="UniProtKB-KW"/>
</dbReference>
<sequence>MPHSKSPCAEAPHNDGLWQSKKTISFEEYLVLESLVFEWADSYDAKDWARLKSILAPNLLIDYTSIGKACLWPKMSAAAFVKMVSSPNFLGNPCLETQHLLGARRYERVSDSQIIGYHQIRAAHQVYTTPALEEVRHKGHVHASNVHYYAKVNGEWKFAGLKPTVRWSEHEFEKVFRDIYEDMEMPAVDEGEVGEFRDEVLGSVAAGGQQILVEVH</sequence>
<dbReference type="EMBL" id="JH921447">
    <property type="protein sequence ID" value="EKD13975.1"/>
    <property type="molecule type" value="Genomic_DNA"/>
</dbReference>
<keyword evidence="2" id="KW-0456">Lyase</keyword>
<dbReference type="Proteomes" id="UP000006753">
    <property type="component" value="Unassembled WGS sequence"/>
</dbReference>
<evidence type="ECO:0000256" key="2">
    <source>
        <dbReference type="ARBA" id="ARBA00023239"/>
    </source>
</evidence>
<proteinExistence type="inferred from homology"/>
<evidence type="ECO:0000259" key="3">
    <source>
        <dbReference type="Pfam" id="PF02982"/>
    </source>
</evidence>
<evidence type="ECO:0000313" key="4">
    <source>
        <dbReference type="EMBL" id="EKD13975.1"/>
    </source>
</evidence>
<protein>
    <submittedName>
        <fullName evidence="4">Conidial pigment biosynthesis scytalone dehydratase Arp1</fullName>
    </submittedName>
</protein>
<dbReference type="GeneID" id="18763587"/>
<dbReference type="CDD" id="cd00531">
    <property type="entry name" value="NTF2_like"/>
    <property type="match status" value="1"/>
</dbReference>
<dbReference type="Gene3D" id="3.10.450.50">
    <property type="match status" value="1"/>
</dbReference>
<dbReference type="Pfam" id="PF02982">
    <property type="entry name" value="Scytalone_dh"/>
    <property type="match status" value="1"/>
</dbReference>
<evidence type="ECO:0000313" key="5">
    <source>
        <dbReference type="Proteomes" id="UP000006753"/>
    </source>
</evidence>
<keyword evidence="5" id="KW-1185">Reference proteome</keyword>
<evidence type="ECO:0000256" key="1">
    <source>
        <dbReference type="ARBA" id="ARBA00008584"/>
    </source>
</evidence>
<name>K1W9P3_MARBU</name>
<dbReference type="InterPro" id="IPR049884">
    <property type="entry name" value="Scytalone_dh"/>
</dbReference>
<feature type="domain" description="Scytalone dehydratase-like" evidence="3">
    <location>
        <begin position="23"/>
        <end position="179"/>
    </location>
</feature>
<dbReference type="SUPFAM" id="SSF54427">
    <property type="entry name" value="NTF2-like"/>
    <property type="match status" value="1"/>
</dbReference>
<dbReference type="OMA" id="VWKWAGI"/>
<dbReference type="InterPro" id="IPR032710">
    <property type="entry name" value="NTF2-like_dom_sf"/>
</dbReference>
<dbReference type="STRING" id="1072389.K1W9P3"/>
<gene>
    <name evidence="4" type="ORF">MBM_07652</name>
</gene>
<dbReference type="AlphaFoldDB" id="K1W9P3"/>